<dbReference type="RefSeq" id="WP_200592803.1">
    <property type="nucleotide sequence ID" value="NZ_JAEPBG010000006.1"/>
</dbReference>
<dbReference type="EMBL" id="JAEPBG010000006">
    <property type="protein sequence ID" value="MBK4735905.1"/>
    <property type="molecule type" value="Genomic_DNA"/>
</dbReference>
<keyword evidence="2" id="KW-1185">Reference proteome</keyword>
<name>A0A934SUY6_9BURK</name>
<dbReference type="Proteomes" id="UP000622890">
    <property type="component" value="Unassembled WGS sequence"/>
</dbReference>
<protein>
    <submittedName>
        <fullName evidence="1">Uncharacterized protein</fullName>
    </submittedName>
</protein>
<sequence length="125" mass="14630">MPRSNPEGPVVRSRQERIDDVNEAIASAVLARHTLSQIRIKSLTNLDRWKEKGSWCAEYDEWETIIVNGSEEDLIAAMTDDQHRYVHLRRFAPYRGILDERLRQAIWNDVVSRNKFEPMRATHSV</sequence>
<dbReference type="AlphaFoldDB" id="A0A934SUY6"/>
<accession>A0A934SUY6</accession>
<evidence type="ECO:0000313" key="1">
    <source>
        <dbReference type="EMBL" id="MBK4735905.1"/>
    </source>
</evidence>
<reference evidence="1" key="1">
    <citation type="submission" date="2021-01" db="EMBL/GenBank/DDBJ databases">
        <title>Genome sequence of strain Noviherbaspirillum sp. DKR-6.</title>
        <authorList>
            <person name="Chaudhary D.K."/>
        </authorList>
    </citation>
    <scope>NUCLEOTIDE SEQUENCE</scope>
    <source>
        <strain evidence="1">DKR-6</strain>
    </source>
</reference>
<evidence type="ECO:0000313" key="2">
    <source>
        <dbReference type="Proteomes" id="UP000622890"/>
    </source>
</evidence>
<proteinExistence type="predicted"/>
<gene>
    <name evidence="1" type="ORF">JJB74_14895</name>
</gene>
<comment type="caution">
    <text evidence="1">The sequence shown here is derived from an EMBL/GenBank/DDBJ whole genome shotgun (WGS) entry which is preliminary data.</text>
</comment>
<organism evidence="1 2">
    <name type="scientific">Noviherbaspirillum pedocola</name>
    <dbReference type="NCBI Taxonomy" id="2801341"/>
    <lineage>
        <taxon>Bacteria</taxon>
        <taxon>Pseudomonadati</taxon>
        <taxon>Pseudomonadota</taxon>
        <taxon>Betaproteobacteria</taxon>
        <taxon>Burkholderiales</taxon>
        <taxon>Oxalobacteraceae</taxon>
        <taxon>Noviherbaspirillum</taxon>
    </lineage>
</organism>